<name>A0A1X2GL80_9FUNG</name>
<reference evidence="1 2" key="1">
    <citation type="submission" date="2016-07" db="EMBL/GenBank/DDBJ databases">
        <title>Pervasive Adenine N6-methylation of Active Genes in Fungi.</title>
        <authorList>
            <consortium name="DOE Joint Genome Institute"/>
            <person name="Mondo S.J."/>
            <person name="Dannebaum R.O."/>
            <person name="Kuo R.C."/>
            <person name="Labutti K."/>
            <person name="Haridas S."/>
            <person name="Kuo A."/>
            <person name="Salamov A."/>
            <person name="Ahrendt S.R."/>
            <person name="Lipzen A."/>
            <person name="Sullivan W."/>
            <person name="Andreopoulos W.B."/>
            <person name="Clum A."/>
            <person name="Lindquist E."/>
            <person name="Daum C."/>
            <person name="Ramamoorthy G.K."/>
            <person name="Gryganskyi A."/>
            <person name="Culley D."/>
            <person name="Magnuson J.K."/>
            <person name="James T.Y."/>
            <person name="O'Malley M.A."/>
            <person name="Stajich J.E."/>
            <person name="Spatafora J.W."/>
            <person name="Visel A."/>
            <person name="Grigoriev I.V."/>
        </authorList>
    </citation>
    <scope>NUCLEOTIDE SEQUENCE [LARGE SCALE GENOMIC DNA]</scope>
    <source>
        <strain evidence="1 2">NRRL 3301</strain>
    </source>
</reference>
<evidence type="ECO:0000313" key="1">
    <source>
        <dbReference type="EMBL" id="ORX56281.1"/>
    </source>
</evidence>
<dbReference type="EMBL" id="MCGT01000010">
    <property type="protein sequence ID" value="ORX56281.1"/>
    <property type="molecule type" value="Genomic_DNA"/>
</dbReference>
<dbReference type="AlphaFoldDB" id="A0A1X2GL80"/>
<proteinExistence type="predicted"/>
<organism evidence="1 2">
    <name type="scientific">Hesseltinella vesiculosa</name>
    <dbReference type="NCBI Taxonomy" id="101127"/>
    <lineage>
        <taxon>Eukaryota</taxon>
        <taxon>Fungi</taxon>
        <taxon>Fungi incertae sedis</taxon>
        <taxon>Mucoromycota</taxon>
        <taxon>Mucoromycotina</taxon>
        <taxon>Mucoromycetes</taxon>
        <taxon>Mucorales</taxon>
        <taxon>Cunninghamellaceae</taxon>
        <taxon>Hesseltinella</taxon>
    </lineage>
</organism>
<keyword evidence="2" id="KW-1185">Reference proteome</keyword>
<feature type="non-terminal residue" evidence="1">
    <location>
        <position position="1"/>
    </location>
</feature>
<dbReference type="OrthoDB" id="2233730at2759"/>
<sequence>PPSLLASAIIAGFWRAHWAPVFDSSSFIPHHVVTSIHRNIISINHESSLLPPT</sequence>
<evidence type="ECO:0000313" key="2">
    <source>
        <dbReference type="Proteomes" id="UP000242146"/>
    </source>
</evidence>
<accession>A0A1X2GL80</accession>
<protein>
    <submittedName>
        <fullName evidence="1">Uncharacterized protein</fullName>
    </submittedName>
</protein>
<dbReference type="Proteomes" id="UP000242146">
    <property type="component" value="Unassembled WGS sequence"/>
</dbReference>
<gene>
    <name evidence="1" type="ORF">DM01DRAFT_259030</name>
</gene>
<comment type="caution">
    <text evidence="1">The sequence shown here is derived from an EMBL/GenBank/DDBJ whole genome shotgun (WGS) entry which is preliminary data.</text>
</comment>